<comment type="caution">
    <text evidence="2">The sequence shown here is derived from an EMBL/GenBank/DDBJ whole genome shotgun (WGS) entry which is preliminary data.</text>
</comment>
<dbReference type="OrthoDB" id="9809147at2"/>
<dbReference type="AlphaFoldDB" id="A0A6N7S453"/>
<dbReference type="Proteomes" id="UP000433575">
    <property type="component" value="Unassembled WGS sequence"/>
</dbReference>
<organism evidence="2 4">
    <name type="scientific">Holdemania massiliensis</name>
    <dbReference type="NCBI Taxonomy" id="1468449"/>
    <lineage>
        <taxon>Bacteria</taxon>
        <taxon>Bacillati</taxon>
        <taxon>Bacillota</taxon>
        <taxon>Erysipelotrichia</taxon>
        <taxon>Erysipelotrichales</taxon>
        <taxon>Erysipelotrichaceae</taxon>
        <taxon>Holdemania</taxon>
    </lineage>
</organism>
<proteinExistence type="predicted"/>
<dbReference type="PIRSF" id="PIRSF020269">
    <property type="entry name" value="DUF1121"/>
    <property type="match status" value="1"/>
</dbReference>
<dbReference type="EMBL" id="WKPJ01000003">
    <property type="protein sequence ID" value="MSA88440.1"/>
    <property type="molecule type" value="Genomic_DNA"/>
</dbReference>
<evidence type="ECO:0000313" key="5">
    <source>
        <dbReference type="Proteomes" id="UP000480929"/>
    </source>
</evidence>
<evidence type="ECO:0000259" key="1">
    <source>
        <dbReference type="Pfam" id="PF02589"/>
    </source>
</evidence>
<dbReference type="EMBL" id="WKPI01000006">
    <property type="protein sequence ID" value="MSC32586.1"/>
    <property type="molecule type" value="Genomic_DNA"/>
</dbReference>
<gene>
    <name evidence="3" type="ORF">GKD88_05570</name>
    <name evidence="2" type="ORF">GKE08_03790</name>
</gene>
<evidence type="ECO:0000313" key="2">
    <source>
        <dbReference type="EMBL" id="MSA88440.1"/>
    </source>
</evidence>
<dbReference type="Pfam" id="PF02589">
    <property type="entry name" value="LUD_dom"/>
    <property type="match status" value="1"/>
</dbReference>
<dbReference type="PANTHER" id="PTHR36179:SF2">
    <property type="entry name" value="LUD DOMAIN-CONTAINING PROTEIN"/>
    <property type="match status" value="1"/>
</dbReference>
<accession>A0A6N7S453</accession>
<dbReference type="RefSeq" id="WP_154238003.1">
    <property type="nucleotide sequence ID" value="NZ_AP031450.1"/>
</dbReference>
<dbReference type="InterPro" id="IPR003741">
    <property type="entry name" value="LUD_dom"/>
</dbReference>
<dbReference type="Proteomes" id="UP000480929">
    <property type="component" value="Unassembled WGS sequence"/>
</dbReference>
<evidence type="ECO:0000313" key="4">
    <source>
        <dbReference type="Proteomes" id="UP000433575"/>
    </source>
</evidence>
<feature type="domain" description="LUD" evidence="1">
    <location>
        <begin position="15"/>
        <end position="204"/>
    </location>
</feature>
<sequence>MDKHTQTLRWTQMLQAKKKLEDHQFQVDLFQSQDACLQYLKDLLKDQVSVSVGGSMTLFEMGIIDFLENNSEIQYLDRYHSEHPHEIYHAALSCDYFLTSTNAVTLSGELYNVDGNGNRVAAMIYGPEHVLVIAGANKIVRDLKAAEDRVKTIAAPANCVRLNKDNPCTKIGACVDCQLPTRICSAAVTLQRSHVPGRIHVLLINEDLGY</sequence>
<reference evidence="4 5" key="1">
    <citation type="journal article" date="2019" name="Nat. Med.">
        <title>A library of human gut bacterial isolates paired with longitudinal multiomics data enables mechanistic microbiome research.</title>
        <authorList>
            <person name="Poyet M."/>
            <person name="Groussin M."/>
            <person name="Gibbons S.M."/>
            <person name="Avila-Pacheco J."/>
            <person name="Jiang X."/>
            <person name="Kearney S.M."/>
            <person name="Perrotta A.R."/>
            <person name="Berdy B."/>
            <person name="Zhao S."/>
            <person name="Lieberman T.D."/>
            <person name="Swanson P.K."/>
            <person name="Smith M."/>
            <person name="Roesemann S."/>
            <person name="Alexander J.E."/>
            <person name="Rich S.A."/>
            <person name="Livny J."/>
            <person name="Vlamakis H."/>
            <person name="Clish C."/>
            <person name="Bullock K."/>
            <person name="Deik A."/>
            <person name="Scott J."/>
            <person name="Pierce K.A."/>
            <person name="Xavier R.J."/>
            <person name="Alm E.J."/>
        </authorList>
    </citation>
    <scope>NUCLEOTIDE SEQUENCE [LARGE SCALE GENOMIC DNA]</scope>
    <source>
        <strain evidence="2 4">BIOML-A4</strain>
        <strain evidence="3 5">BIOML-A5</strain>
    </source>
</reference>
<keyword evidence="5" id="KW-1185">Reference proteome</keyword>
<name>A0A6N7S453_9FIRM</name>
<evidence type="ECO:0000313" key="3">
    <source>
        <dbReference type="EMBL" id="MSC32586.1"/>
    </source>
</evidence>
<dbReference type="InterPro" id="IPR009501">
    <property type="entry name" value="UCP020269"/>
</dbReference>
<dbReference type="PANTHER" id="PTHR36179">
    <property type="entry name" value="LUD_DOM DOMAIN-CONTAINING PROTEIN"/>
    <property type="match status" value="1"/>
</dbReference>
<protein>
    <submittedName>
        <fullName evidence="2">Lactate utilization protein</fullName>
    </submittedName>
</protein>